<evidence type="ECO:0000313" key="2">
    <source>
        <dbReference type="Proteomes" id="UP000441523"/>
    </source>
</evidence>
<dbReference type="Proteomes" id="UP000441523">
    <property type="component" value="Unassembled WGS sequence"/>
</dbReference>
<protein>
    <submittedName>
        <fullName evidence="1">Uncharacterized protein</fullName>
    </submittedName>
</protein>
<sequence>MDAVDLLVSKLCEEMSELRAVVEAPMKDFAASHQISRGGQCCSADAPTPTRAKPEFAEIQSRLSLAQNDLAEMALRFGAAQGEIASLRTKLAITIVDRDAWQAQAQRLSVPFFPRAWSLRRAN</sequence>
<reference evidence="1 2" key="1">
    <citation type="submission" date="2019-09" db="EMBL/GenBank/DDBJ databases">
        <title>YIM 132548 draft genome.</title>
        <authorList>
            <person name="Jiang L."/>
        </authorList>
    </citation>
    <scope>NUCLEOTIDE SEQUENCE [LARGE SCALE GENOMIC DNA]</scope>
    <source>
        <strain evidence="1 2">YIM 132548</strain>
    </source>
</reference>
<dbReference type="EMBL" id="VZZJ01000032">
    <property type="protein sequence ID" value="KAB1070113.1"/>
    <property type="molecule type" value="Genomic_DNA"/>
</dbReference>
<name>A0A6N6MJ96_9HYPH</name>
<comment type="caution">
    <text evidence="1">The sequence shown here is derived from an EMBL/GenBank/DDBJ whole genome shotgun (WGS) entry which is preliminary data.</text>
</comment>
<accession>A0A6N6MJ96</accession>
<proteinExistence type="predicted"/>
<organism evidence="1 2">
    <name type="scientific">Methylobacterium planeticum</name>
    <dbReference type="NCBI Taxonomy" id="2615211"/>
    <lineage>
        <taxon>Bacteria</taxon>
        <taxon>Pseudomonadati</taxon>
        <taxon>Pseudomonadota</taxon>
        <taxon>Alphaproteobacteria</taxon>
        <taxon>Hyphomicrobiales</taxon>
        <taxon>Methylobacteriaceae</taxon>
        <taxon>Methylobacterium</taxon>
    </lineage>
</organism>
<dbReference type="AlphaFoldDB" id="A0A6N6MJ96"/>
<dbReference type="RefSeq" id="WP_150966168.1">
    <property type="nucleotide sequence ID" value="NZ_VZZJ01000032.1"/>
</dbReference>
<evidence type="ECO:0000313" key="1">
    <source>
        <dbReference type="EMBL" id="KAB1070113.1"/>
    </source>
</evidence>
<keyword evidence="2" id="KW-1185">Reference proteome</keyword>
<gene>
    <name evidence="1" type="ORF">F6X51_23845</name>
</gene>